<evidence type="ECO:0000313" key="1">
    <source>
        <dbReference type="EMBL" id="AAZ68765.1"/>
    </source>
</evidence>
<name>A0ACA6AWF7_EHRCJ</name>
<gene>
    <name evidence="1" type="ordered locus">Ecaj_0733</name>
</gene>
<sequence length="159" mass="18226">MLLLVIFLIYQRCFKPLRDKVDMLEYENKLLEEKNAELESEISDVSKARDAVLSKYSDVLENIVGTLDPEVKVSKTGDFFQDATANVTVIARLMQQSVSDFVKYIRGNEEKQKKQYKEQGVQVGSVSLVSNKACYLVYYCFVVVMSLMQNSILEFIRIA</sequence>
<keyword evidence="2" id="KW-1185">Reference proteome</keyword>
<evidence type="ECO:0000313" key="2">
    <source>
        <dbReference type="Proteomes" id="UP000000435"/>
    </source>
</evidence>
<dbReference type="EMBL" id="CP000107">
    <property type="protein sequence ID" value="AAZ68765.1"/>
    <property type="molecule type" value="Genomic_DNA"/>
</dbReference>
<reference evidence="2" key="1">
    <citation type="journal article" date="2006" name="J. Bacteriol.">
        <title>The genome of the obligately intracellular bacterium Ehrlichia canis reveals themes of complex membrane structure and immune evasion strategies.</title>
        <authorList>
            <person name="Mavromatis K."/>
            <person name="Doyle C.K."/>
            <person name="Lykidis A."/>
            <person name="Ivanova N."/>
            <person name="Francino M.P."/>
            <person name="Chain P."/>
            <person name="Shin M."/>
            <person name="Malfatti S."/>
            <person name="Larimer F."/>
            <person name="Copeland A."/>
            <person name="Detter J.C."/>
            <person name="Land M."/>
            <person name="Richardson P.M."/>
            <person name="Yu X.J."/>
            <person name="Walker D.H."/>
            <person name="McBride J.W."/>
            <person name="Kyrpides N.C."/>
        </authorList>
    </citation>
    <scope>NUCLEOTIDE SEQUENCE [LARGE SCALE GENOMIC DNA]</scope>
    <source>
        <strain evidence="2">Jake</strain>
    </source>
</reference>
<organism evidence="1 2">
    <name type="scientific">Ehrlichia canis (strain Jake)</name>
    <dbReference type="NCBI Taxonomy" id="269484"/>
    <lineage>
        <taxon>Bacteria</taxon>
        <taxon>Pseudomonadati</taxon>
        <taxon>Pseudomonadota</taxon>
        <taxon>Alphaproteobacteria</taxon>
        <taxon>Rickettsiales</taxon>
        <taxon>Anaplasmataceae</taxon>
        <taxon>Ehrlichia</taxon>
    </lineage>
</organism>
<proteinExistence type="predicted"/>
<accession>A0ACA6AWF7</accession>
<dbReference type="Proteomes" id="UP000000435">
    <property type="component" value="Chromosome"/>
</dbReference>
<protein>
    <submittedName>
        <fullName evidence="1">Uncharacterized protein</fullName>
    </submittedName>
</protein>